<evidence type="ECO:0000256" key="1">
    <source>
        <dbReference type="ARBA" id="ARBA00022664"/>
    </source>
</evidence>
<dbReference type="EMBL" id="LWDE02000878">
    <property type="protein sequence ID" value="KAE8243524.1"/>
    <property type="molecule type" value="Genomic_DNA"/>
</dbReference>
<keyword evidence="2" id="KW-0479">Metal-binding</keyword>
<dbReference type="InterPro" id="IPR043502">
    <property type="entry name" value="DNA/RNA_pol_sf"/>
</dbReference>
<dbReference type="Proteomes" id="UP000077684">
    <property type="component" value="Unassembled WGS sequence"/>
</dbReference>
<proteinExistence type="predicted"/>
<evidence type="ECO:0000256" key="2">
    <source>
        <dbReference type="PROSITE-ProRule" id="PRU00047"/>
    </source>
</evidence>
<gene>
    <name evidence="5" type="ORF">A4X06_0g6257</name>
</gene>
<keyword evidence="1" id="KW-0507">mRNA processing</keyword>
<feature type="domain" description="CCHC-type" evidence="4">
    <location>
        <begin position="36"/>
        <end position="50"/>
    </location>
</feature>
<accession>A0A8X7MP51</accession>
<dbReference type="GO" id="GO:0006397">
    <property type="term" value="P:mRNA processing"/>
    <property type="evidence" value="ECO:0007669"/>
    <property type="project" value="UniProtKB-KW"/>
</dbReference>
<dbReference type="InterPro" id="IPR036875">
    <property type="entry name" value="Znf_CCHC_sf"/>
</dbReference>
<keyword evidence="2" id="KW-0862">Zinc</keyword>
<evidence type="ECO:0000259" key="4">
    <source>
        <dbReference type="PROSITE" id="PS50158"/>
    </source>
</evidence>
<dbReference type="Gene3D" id="4.10.60.10">
    <property type="entry name" value="Zinc finger, CCHC-type"/>
    <property type="match status" value="1"/>
</dbReference>
<evidence type="ECO:0000256" key="3">
    <source>
        <dbReference type="SAM" id="MobiDB-lite"/>
    </source>
</evidence>
<dbReference type="PANTHER" id="PTHR33050">
    <property type="entry name" value="REVERSE TRANSCRIPTASE DOMAIN-CONTAINING PROTEIN"/>
    <property type="match status" value="1"/>
</dbReference>
<protein>
    <recommendedName>
        <fullName evidence="4">CCHC-type domain-containing protein</fullName>
    </recommendedName>
</protein>
<dbReference type="SUPFAM" id="SSF56672">
    <property type="entry name" value="DNA/RNA polymerases"/>
    <property type="match status" value="1"/>
</dbReference>
<reference evidence="5" key="2">
    <citation type="journal article" date="2019" name="IMA Fungus">
        <title>Genome sequencing and comparison of five Tilletia species to identify candidate genes for the detection of regulated species infecting wheat.</title>
        <authorList>
            <person name="Nguyen H.D.T."/>
            <person name="Sultana T."/>
            <person name="Kesanakurti P."/>
            <person name="Hambleton S."/>
        </authorList>
    </citation>
    <scope>NUCLEOTIDE SEQUENCE</scope>
    <source>
        <strain evidence="5">DAOMC 236426</strain>
    </source>
</reference>
<reference evidence="5" key="1">
    <citation type="submission" date="2016-04" db="EMBL/GenBank/DDBJ databases">
        <authorList>
            <person name="Nguyen H.D."/>
            <person name="Samba Siva P."/>
            <person name="Cullis J."/>
            <person name="Levesque C.A."/>
            <person name="Hambleton S."/>
        </authorList>
    </citation>
    <scope>NUCLEOTIDE SEQUENCE</scope>
    <source>
        <strain evidence="5">DAOMC 236426</strain>
    </source>
</reference>
<dbReference type="GO" id="GO:0003676">
    <property type="term" value="F:nucleic acid binding"/>
    <property type="evidence" value="ECO:0007669"/>
    <property type="project" value="InterPro"/>
</dbReference>
<dbReference type="InterPro" id="IPR001878">
    <property type="entry name" value="Znf_CCHC"/>
</dbReference>
<comment type="caution">
    <text evidence="5">The sequence shown here is derived from an EMBL/GenBank/DDBJ whole genome shotgun (WGS) entry which is preliminary data.</text>
</comment>
<evidence type="ECO:0000313" key="5">
    <source>
        <dbReference type="EMBL" id="KAE8243524.1"/>
    </source>
</evidence>
<organism evidence="5 6">
    <name type="scientific">Tilletia controversa</name>
    <name type="common">dwarf bunt fungus</name>
    <dbReference type="NCBI Taxonomy" id="13291"/>
    <lineage>
        <taxon>Eukaryota</taxon>
        <taxon>Fungi</taxon>
        <taxon>Dikarya</taxon>
        <taxon>Basidiomycota</taxon>
        <taxon>Ustilaginomycotina</taxon>
        <taxon>Exobasidiomycetes</taxon>
        <taxon>Tilletiales</taxon>
        <taxon>Tilletiaceae</taxon>
        <taxon>Tilletia</taxon>
    </lineage>
</organism>
<dbReference type="InterPro" id="IPR043128">
    <property type="entry name" value="Rev_trsase/Diguanyl_cyclase"/>
</dbReference>
<evidence type="ECO:0000313" key="6">
    <source>
        <dbReference type="Proteomes" id="UP000077684"/>
    </source>
</evidence>
<feature type="compositionally biased region" description="Low complexity" evidence="3">
    <location>
        <begin position="316"/>
        <end position="326"/>
    </location>
</feature>
<keyword evidence="6" id="KW-1185">Reference proteome</keyword>
<name>A0A8X7MP51_9BASI</name>
<dbReference type="AlphaFoldDB" id="A0A8X7MP51"/>
<feature type="region of interest" description="Disordered" evidence="3">
    <location>
        <begin position="202"/>
        <end position="221"/>
    </location>
</feature>
<dbReference type="GO" id="GO:0008270">
    <property type="term" value="F:zinc ion binding"/>
    <property type="evidence" value="ECO:0007669"/>
    <property type="project" value="UniProtKB-KW"/>
</dbReference>
<feature type="region of interest" description="Disordered" evidence="3">
    <location>
        <begin position="316"/>
        <end position="351"/>
    </location>
</feature>
<dbReference type="PANTHER" id="PTHR33050:SF7">
    <property type="entry name" value="RIBONUCLEASE H"/>
    <property type="match status" value="1"/>
</dbReference>
<dbReference type="InterPro" id="IPR052055">
    <property type="entry name" value="Hepadnavirus_pol/RT"/>
</dbReference>
<dbReference type="SUPFAM" id="SSF57756">
    <property type="entry name" value="Retrovirus zinc finger-like domains"/>
    <property type="match status" value="1"/>
</dbReference>
<dbReference type="SMART" id="SM00343">
    <property type="entry name" value="ZnF_C2HC"/>
    <property type="match status" value="1"/>
</dbReference>
<dbReference type="PROSITE" id="PS50158">
    <property type="entry name" value="ZF_CCHC"/>
    <property type="match status" value="1"/>
</dbReference>
<keyword evidence="2" id="KW-0863">Zinc-finger</keyword>
<feature type="compositionally biased region" description="Acidic residues" evidence="3">
    <location>
        <begin position="202"/>
        <end position="212"/>
    </location>
</feature>
<dbReference type="Gene3D" id="3.10.10.10">
    <property type="entry name" value="HIV Type 1 Reverse Transcriptase, subunit A, domain 1"/>
    <property type="match status" value="1"/>
</dbReference>
<dbReference type="Gene3D" id="3.30.70.270">
    <property type="match status" value="1"/>
</dbReference>
<sequence>MKAVHNPKQTVKIKGDGHVRADCPITKHLGPLGIICWNCHEKGHVQTECPIDHAKAVCPEDEDILGALVEEHTRLTGESDPTIVAFMVDSGASRHIVEHKWMLSNSRSVPEIAFKTVGCKLKANKAGDIKGLPVQKLRRARYLLFKLKSVPPVESQASKNVLAAAQPTAERAESDPACPKAWEFSPQAEENDSHEVIRVEDFIEPDNDEELPAAEGQREKPREVVCTGDRPVYESPCHADCDQRPEGERQNFIMVIQELEVTVGTVIQSPGLELFRQISDTVQKRTAAAELSATIQSASAAAVAAAQAAIHAQLASSNKQSSSGAASGSGGGGSSSKKSKPFRSDPSSQPARRGFTGCIICGVVDANHKYKSCTGAPKGHDAHAKRDKDGNIVRRSDGSTICHQYNLTGCKQTNCSKGRHDEGFKTLLERYNLLSAFLELMKGLENGFNFGIPPITVTRTPPNHKSATSDLKTLNSAIEKEIGLGRACGPYTKKEVEDLIGPFQTSPLGLVPKPNGKWRMVQDFNYPRKGDYPAINNYIASDEFVCAWHGYWDFVDLARFMPPGSLAAMADASEAFRAVGAAKDQWPGLVILAPSGWFIIDTRLPFGLASATGVWGSVADATLAIIHAHFDTEVGLRAVKWVDDFVFMKPPSSDLLLDNVLAVTEPLGFPWHPEKRSEFASEVRYLGFEFNVHTFIVKLPEDKATKYRERVIPFTKFGHVRLKDVERVFGCLQHIVIMARDLGPHLADFAEFLGVFDRDDLFQHRFIPARVQDEAKVWLKALGSPLRRSFAAPGPPFPHDIFVDASTEWGIGITCGDRWAAYKFRPGWQQESRQILWAEVVALELRVRSPRRHRDGRGRSLDLNP</sequence>